<dbReference type="PANTHER" id="PTHR31902:SF22">
    <property type="entry name" value="SLL1203 PROTEIN"/>
    <property type="match status" value="1"/>
</dbReference>
<evidence type="ECO:0000313" key="2">
    <source>
        <dbReference type="Proteomes" id="UP000249081"/>
    </source>
</evidence>
<dbReference type="EMBL" id="QBMN01000145">
    <property type="protein sequence ID" value="PZO36335.1"/>
    <property type="molecule type" value="Genomic_DNA"/>
</dbReference>
<comment type="caution">
    <text evidence="1">The sequence shown here is derived from an EMBL/GenBank/DDBJ whole genome shotgun (WGS) entry which is preliminary data.</text>
</comment>
<organism evidence="1 2">
    <name type="scientific">Shackletoniella antarctica</name>
    <dbReference type="NCBI Taxonomy" id="268115"/>
    <lineage>
        <taxon>Bacteria</taxon>
        <taxon>Bacillati</taxon>
        <taxon>Cyanobacteriota</taxon>
        <taxon>Cyanophyceae</taxon>
        <taxon>Oculatellales</taxon>
        <taxon>Oculatellaceae</taxon>
        <taxon>Shackletoniella</taxon>
    </lineage>
</organism>
<evidence type="ECO:0000313" key="1">
    <source>
        <dbReference type="EMBL" id="PZO36335.1"/>
    </source>
</evidence>
<dbReference type="PANTHER" id="PTHR31902">
    <property type="entry name" value="ACTIN PATCHES DISTAL PROTEIN 1"/>
    <property type="match status" value="1"/>
</dbReference>
<proteinExistence type="predicted"/>
<dbReference type="PIRSF" id="PIRSF035042">
    <property type="entry name" value="UCP035042_thirdx"/>
    <property type="match status" value="1"/>
</dbReference>
<dbReference type="Pfam" id="PF06999">
    <property type="entry name" value="Suc_Fer-like"/>
    <property type="match status" value="1"/>
</dbReference>
<dbReference type="InterPro" id="IPR009737">
    <property type="entry name" value="Aim32/Apd1-like"/>
</dbReference>
<dbReference type="AlphaFoldDB" id="A0A2W4XP18"/>
<reference evidence="2" key="1">
    <citation type="submission" date="2018-04" db="EMBL/GenBank/DDBJ databases">
        <authorList>
            <person name="Cornet L."/>
        </authorList>
    </citation>
    <scope>NUCLEOTIDE SEQUENCE [LARGE SCALE GENOMIC DNA]</scope>
</reference>
<dbReference type="Gene3D" id="3.40.30.10">
    <property type="entry name" value="Glutaredoxin"/>
    <property type="match status" value="1"/>
</dbReference>
<dbReference type="InterPro" id="IPR036249">
    <property type="entry name" value="Thioredoxin-like_sf"/>
</dbReference>
<gene>
    <name evidence="1" type="ORF">DCF17_17445</name>
</gene>
<dbReference type="SUPFAM" id="SSF52833">
    <property type="entry name" value="Thioredoxin-like"/>
    <property type="match status" value="1"/>
</dbReference>
<name>A0A2W4XP18_9CYAN</name>
<dbReference type="InterPro" id="IPR010350">
    <property type="entry name" value="Aim32/Apd1-like_bac"/>
</dbReference>
<dbReference type="Proteomes" id="UP000249081">
    <property type="component" value="Unassembled WGS sequence"/>
</dbReference>
<accession>A0A2W4XP18</accession>
<protein>
    <submittedName>
        <fullName evidence="1">Sucrase ferredoxin</fullName>
    </submittedName>
</protein>
<sequence>MNPFFCAEQSRQSGIDIAGTASEHRLYVAIACPPPWAPRELDSPGIPDNLRELGQVIANDYDRYQTRFLLIHNGHLKPKSGTRVLFFRQPSGLAYAYDKQEFHLESIDAVAPLVRQYVMGEPLSATPVDLPTRDILICTHGSRDRCCSRFGAPLYHQARKLVTDLGLQDTRIWQASHIGGHRMAPTAIDFPSARYYGHLDAEFLRSVLTHSGDIHTLDTIYRGWGLLPWAAQVLEKQLLLTHGWEWFNFAAIAQVLEHDEEETLNRVEISYRTPSGELQTFQAEVVADAASTVYLKGSCASDKASAITPYRVEKIMVGQ</sequence>
<dbReference type="CDD" id="cd03062">
    <property type="entry name" value="TRX_Fd_Sucrase"/>
    <property type="match status" value="1"/>
</dbReference>
<reference evidence="1 2" key="2">
    <citation type="submission" date="2018-06" db="EMBL/GenBank/DDBJ databases">
        <title>Metagenomic assembly of (sub)arctic Cyanobacteria and their associated microbiome from non-axenic cultures.</title>
        <authorList>
            <person name="Baurain D."/>
        </authorList>
    </citation>
    <scope>NUCLEOTIDE SEQUENCE [LARGE SCALE GENOMIC DNA]</scope>
    <source>
        <strain evidence="1">ULC041bin1</strain>
    </source>
</reference>